<dbReference type="Proteomes" id="UP001183615">
    <property type="component" value="Unassembled WGS sequence"/>
</dbReference>
<dbReference type="EMBL" id="JAVREV010000020">
    <property type="protein sequence ID" value="MDT0446477.1"/>
    <property type="molecule type" value="Genomic_DNA"/>
</dbReference>
<name>A0ABU2SBX5_9ACTN</name>
<evidence type="ECO:0000256" key="3">
    <source>
        <dbReference type="ARBA" id="ARBA00023002"/>
    </source>
</evidence>
<evidence type="ECO:0000256" key="2">
    <source>
        <dbReference type="ARBA" id="ARBA00005995"/>
    </source>
</evidence>
<evidence type="ECO:0000313" key="7">
    <source>
        <dbReference type="Proteomes" id="UP001183615"/>
    </source>
</evidence>
<accession>A0ABU2SBX5</accession>
<gene>
    <name evidence="6" type="ORF">RM779_28350</name>
</gene>
<dbReference type="InterPro" id="IPR050703">
    <property type="entry name" value="Flavin_MAO"/>
</dbReference>
<dbReference type="Gene3D" id="3.90.660.10">
    <property type="match status" value="2"/>
</dbReference>
<comment type="similarity">
    <text evidence="2">Belongs to the flavin monoamine oxidase family.</text>
</comment>
<dbReference type="PANTHER" id="PTHR43563">
    <property type="entry name" value="AMINE OXIDASE"/>
    <property type="match status" value="1"/>
</dbReference>
<protein>
    <submittedName>
        <fullName evidence="6">FAD-dependent oxidoreductase</fullName>
    </submittedName>
</protein>
<evidence type="ECO:0000259" key="5">
    <source>
        <dbReference type="Pfam" id="PF01593"/>
    </source>
</evidence>
<dbReference type="Gene3D" id="3.50.50.60">
    <property type="entry name" value="FAD/NAD(P)-binding domain"/>
    <property type="match status" value="2"/>
</dbReference>
<feature type="domain" description="Amine oxidase" evidence="5">
    <location>
        <begin position="65"/>
        <end position="475"/>
    </location>
</feature>
<keyword evidence="3" id="KW-0560">Oxidoreductase</keyword>
<reference evidence="7" key="1">
    <citation type="submission" date="2023-07" db="EMBL/GenBank/DDBJ databases">
        <title>30 novel species of actinomycetes from the DSMZ collection.</title>
        <authorList>
            <person name="Nouioui I."/>
        </authorList>
    </citation>
    <scope>NUCLEOTIDE SEQUENCE [LARGE SCALE GENOMIC DNA]</scope>
    <source>
        <strain evidence="7">DSM 41886</strain>
    </source>
</reference>
<keyword evidence="7" id="KW-1185">Reference proteome</keyword>
<dbReference type="PRINTS" id="PR00757">
    <property type="entry name" value="AMINEOXDASEF"/>
</dbReference>
<evidence type="ECO:0000313" key="6">
    <source>
        <dbReference type="EMBL" id="MDT0446477.1"/>
    </source>
</evidence>
<sequence>MNAEEKLPTSPTAHAPSRRSVLTTAGAAALAAPLGMTALGSQARAASGTQAQADAVDVIVIGAGIAGVTTARELTAKGLSTLVLEARDRIGGRAWTSTFAGEQVEMGGTWVDQRQPNIWREVQRYGWDLTSDIIPTRAVAPTATGYLESTPTDVYNQQSQLITPLFDGSEQYFERPYEPLFREDLLADLDPLSMRDRLDQMRYSPDEEALISGGIGGLTGSASTIGLTTMAHWWALSGWTFDDYAATSTYRPVVGSTAMAQSILDDSTATLRLNSPVASVADNGTSVTVTTKSGETHTARAVVLAIPVNLWNSIDFAPSLPTEYTTLSTDGIGVRSSQKFIMHVRGANLDAFYAEAAPGAPVAMVIPFKERSDGNIMIGFSSNGSFDPSNRTRLQAELQPFCEGIEVVAVKAQHWGNDPYSAGGWAVRRPGLLTGPFRAVQQPQGRVVFAGSDIANGWAGFMDGAVESGFTASVQASQILGL</sequence>
<dbReference type="InterPro" id="IPR006311">
    <property type="entry name" value="TAT_signal"/>
</dbReference>
<dbReference type="SUPFAM" id="SSF51905">
    <property type="entry name" value="FAD/NAD(P)-binding domain"/>
    <property type="match status" value="1"/>
</dbReference>
<dbReference type="PROSITE" id="PS51318">
    <property type="entry name" value="TAT"/>
    <property type="match status" value="1"/>
</dbReference>
<dbReference type="InterPro" id="IPR001613">
    <property type="entry name" value="Flavin_amine_oxidase"/>
</dbReference>
<evidence type="ECO:0000256" key="1">
    <source>
        <dbReference type="ARBA" id="ARBA00001974"/>
    </source>
</evidence>
<dbReference type="PANTHER" id="PTHR43563:SF1">
    <property type="entry name" value="AMINE OXIDASE [FLAVIN-CONTAINING] B"/>
    <property type="match status" value="1"/>
</dbReference>
<dbReference type="Pfam" id="PF01593">
    <property type="entry name" value="Amino_oxidase"/>
    <property type="match status" value="1"/>
</dbReference>
<comment type="caution">
    <text evidence="6">The sequence shown here is derived from an EMBL/GenBank/DDBJ whole genome shotgun (WGS) entry which is preliminary data.</text>
</comment>
<evidence type="ECO:0000256" key="4">
    <source>
        <dbReference type="SAM" id="MobiDB-lite"/>
    </source>
</evidence>
<comment type="cofactor">
    <cofactor evidence="1">
        <name>FAD</name>
        <dbReference type="ChEBI" id="CHEBI:57692"/>
    </cofactor>
</comment>
<feature type="region of interest" description="Disordered" evidence="4">
    <location>
        <begin position="1"/>
        <end position="20"/>
    </location>
</feature>
<dbReference type="InterPro" id="IPR002937">
    <property type="entry name" value="Amino_oxidase"/>
</dbReference>
<dbReference type="RefSeq" id="WP_311620636.1">
    <property type="nucleotide sequence ID" value="NZ_JAVREV010000020.1"/>
</dbReference>
<dbReference type="InterPro" id="IPR036188">
    <property type="entry name" value="FAD/NAD-bd_sf"/>
</dbReference>
<proteinExistence type="inferred from homology"/>
<organism evidence="6 7">
    <name type="scientific">Streptomyces johnsoniae</name>
    <dbReference type="NCBI Taxonomy" id="3075532"/>
    <lineage>
        <taxon>Bacteria</taxon>
        <taxon>Bacillati</taxon>
        <taxon>Actinomycetota</taxon>
        <taxon>Actinomycetes</taxon>
        <taxon>Kitasatosporales</taxon>
        <taxon>Streptomycetaceae</taxon>
        <taxon>Streptomyces</taxon>
    </lineage>
</organism>